<evidence type="ECO:0000256" key="1">
    <source>
        <dbReference type="ARBA" id="ARBA00022598"/>
    </source>
</evidence>
<reference evidence="5 6" key="1">
    <citation type="journal article" date="2015" name="Genome Announc.">
        <title>Expanding the biotechnology potential of lactobacilli through comparative genomics of 213 strains and associated genera.</title>
        <authorList>
            <person name="Sun Z."/>
            <person name="Harris H.M."/>
            <person name="McCann A."/>
            <person name="Guo C."/>
            <person name="Argimon S."/>
            <person name="Zhang W."/>
            <person name="Yang X."/>
            <person name="Jeffery I.B."/>
            <person name="Cooney J.C."/>
            <person name="Kagawa T.F."/>
            <person name="Liu W."/>
            <person name="Song Y."/>
            <person name="Salvetti E."/>
            <person name="Wrobel A."/>
            <person name="Rasinkangas P."/>
            <person name="Parkhill J."/>
            <person name="Rea M.C."/>
            <person name="O'Sullivan O."/>
            <person name="Ritari J."/>
            <person name="Douillard F.P."/>
            <person name="Paul Ross R."/>
            <person name="Yang R."/>
            <person name="Briner A.E."/>
            <person name="Felis G.E."/>
            <person name="de Vos W.M."/>
            <person name="Barrangou R."/>
            <person name="Klaenhammer T.R."/>
            <person name="Caufield P.W."/>
            <person name="Cui Y."/>
            <person name="Zhang H."/>
            <person name="O'Toole P.W."/>
        </authorList>
    </citation>
    <scope>NUCLEOTIDE SEQUENCE [LARGE SCALE GENOMIC DNA]</scope>
    <source>
        <strain evidence="5 6">DSM 21115</strain>
    </source>
</reference>
<proteinExistence type="predicted"/>
<dbReference type="AlphaFoldDB" id="A0A0R2NNS9"/>
<dbReference type="InterPro" id="IPR051046">
    <property type="entry name" value="MurCDEF_CellWall_CoF430Synth"/>
</dbReference>
<dbReference type="Gene3D" id="3.40.1190.10">
    <property type="entry name" value="Mur-like, catalytic domain"/>
    <property type="match status" value="1"/>
</dbReference>
<evidence type="ECO:0000259" key="4">
    <source>
        <dbReference type="Pfam" id="PF08245"/>
    </source>
</evidence>
<evidence type="ECO:0000256" key="2">
    <source>
        <dbReference type="ARBA" id="ARBA00022741"/>
    </source>
</evidence>
<dbReference type="EMBL" id="AYGX02000081">
    <property type="protein sequence ID" value="KRO27366.1"/>
    <property type="molecule type" value="Genomic_DNA"/>
</dbReference>
<keyword evidence="3" id="KW-0067">ATP-binding</keyword>
<sequence>MKLDERDFRRFDGKFYPQVPTDLIVDCFGHKQVHFRQTHGHGAFVYLNAKRRQFLHAQQYSDSFDLVAWVRQHQAQLSLLITETPIPELKDELPQFIVPNAWEFYKAAASYSRQLYDGNVIAITGSVGKSTTRLMTVELLRALKRHVNTNIGNENVRQVVIPLLATTLQNPDDLVAEISINALNNRDGRQGVTARYYAADAAIITQVGGAHLAELSNVDDPLMFLAERKSRIFDEMPATGRAILNYDMEPRVYRYLVDVAHQHTDHLYAYSYADQHADAYVVKTEDFRDHTAVTMAILGETVTANLSMPGKGVILDLLAACLTLKSLGLPLPDVTNLFMNFEALNSELKFYEIPTSHGKVTIVDDTHGSTLHSVNNVISVFKARGQFYAGQKVLVMETGEDLGEDAAAYNLRFKDPLLTSHVDALIGYRDDAIKPLVDAVQPQLKTGFYQELAPVQAAIDDLPNDSLVIIKSSDGRKYGSDLWTLPEKLLHATSEV</sequence>
<evidence type="ECO:0000313" key="6">
    <source>
        <dbReference type="Proteomes" id="UP000050920"/>
    </source>
</evidence>
<dbReference type="GO" id="GO:0016881">
    <property type="term" value="F:acid-amino acid ligase activity"/>
    <property type="evidence" value="ECO:0007669"/>
    <property type="project" value="InterPro"/>
</dbReference>
<evidence type="ECO:0000313" key="5">
    <source>
        <dbReference type="EMBL" id="KRO27366.1"/>
    </source>
</evidence>
<dbReference type="GO" id="GO:0005524">
    <property type="term" value="F:ATP binding"/>
    <property type="evidence" value="ECO:0007669"/>
    <property type="project" value="UniProtKB-KW"/>
</dbReference>
<accession>A0A0R2NNS9</accession>
<dbReference type="RefSeq" id="WP_024624668.1">
    <property type="nucleotide sequence ID" value="NZ_AYGX02000081.1"/>
</dbReference>
<dbReference type="PANTHER" id="PTHR43024">
    <property type="entry name" value="UDP-N-ACETYLMURAMOYL-TRIPEPTIDE--D-ALANYL-D-ALANINE LIGASE"/>
    <property type="match status" value="1"/>
</dbReference>
<organism evidence="5 6">
    <name type="scientific">Lactiplantibacillus fabifermentans DSM 21115</name>
    <dbReference type="NCBI Taxonomy" id="1413187"/>
    <lineage>
        <taxon>Bacteria</taxon>
        <taxon>Bacillati</taxon>
        <taxon>Bacillota</taxon>
        <taxon>Bacilli</taxon>
        <taxon>Lactobacillales</taxon>
        <taxon>Lactobacillaceae</taxon>
        <taxon>Lactiplantibacillus</taxon>
    </lineage>
</organism>
<dbReference type="Proteomes" id="UP000050920">
    <property type="component" value="Unassembled WGS sequence"/>
</dbReference>
<comment type="caution">
    <text evidence="5">The sequence shown here is derived from an EMBL/GenBank/DDBJ whole genome shotgun (WGS) entry which is preliminary data.</text>
</comment>
<dbReference type="InterPro" id="IPR036565">
    <property type="entry name" value="Mur-like_cat_sf"/>
</dbReference>
<protein>
    <recommendedName>
        <fullName evidence="4">Mur ligase central domain-containing protein</fullName>
    </recommendedName>
</protein>
<evidence type="ECO:0000256" key="3">
    <source>
        <dbReference type="ARBA" id="ARBA00022840"/>
    </source>
</evidence>
<gene>
    <name evidence="5" type="ORF">DY78_GL000119</name>
</gene>
<keyword evidence="2" id="KW-0547">Nucleotide-binding</keyword>
<keyword evidence="1" id="KW-0436">Ligase</keyword>
<dbReference type="InterPro" id="IPR036615">
    <property type="entry name" value="Mur_ligase_C_dom_sf"/>
</dbReference>
<dbReference type="InterPro" id="IPR013221">
    <property type="entry name" value="Mur_ligase_cen"/>
</dbReference>
<dbReference type="SUPFAM" id="SSF53623">
    <property type="entry name" value="MurD-like peptide ligases, catalytic domain"/>
    <property type="match status" value="1"/>
</dbReference>
<dbReference type="SUPFAM" id="SSF53244">
    <property type="entry name" value="MurD-like peptide ligases, peptide-binding domain"/>
    <property type="match status" value="1"/>
</dbReference>
<dbReference type="Pfam" id="PF08245">
    <property type="entry name" value="Mur_ligase_M"/>
    <property type="match status" value="1"/>
</dbReference>
<feature type="domain" description="Mur ligase central" evidence="4">
    <location>
        <begin position="123"/>
        <end position="323"/>
    </location>
</feature>
<keyword evidence="6" id="KW-1185">Reference proteome</keyword>
<dbReference type="Gene3D" id="3.90.190.20">
    <property type="entry name" value="Mur ligase, C-terminal domain"/>
    <property type="match status" value="1"/>
</dbReference>
<name>A0A0R2NNS9_9LACO</name>
<dbReference type="PANTHER" id="PTHR43024:SF1">
    <property type="entry name" value="UDP-N-ACETYLMURAMOYL-TRIPEPTIDE--D-ALANYL-D-ALANINE LIGASE"/>
    <property type="match status" value="1"/>
</dbReference>